<dbReference type="GO" id="GO:0006612">
    <property type="term" value="P:protein targeting to membrane"/>
    <property type="evidence" value="ECO:0007669"/>
    <property type="project" value="TreeGrafter"/>
</dbReference>
<dbReference type="GO" id="GO:0006623">
    <property type="term" value="P:protein targeting to vacuole"/>
    <property type="evidence" value="ECO:0007669"/>
    <property type="project" value="TreeGrafter"/>
</dbReference>
<dbReference type="SUPFAM" id="SSF140111">
    <property type="entry name" value="Endosomal sorting complex assembly domain"/>
    <property type="match status" value="1"/>
</dbReference>
<evidence type="ECO:0000256" key="6">
    <source>
        <dbReference type="PROSITE-ProRule" id="PRU00646"/>
    </source>
</evidence>
<organism evidence="10 11">
    <name type="scientific">Plasmopara halstedii</name>
    <name type="common">Downy mildew of sunflower</name>
    <dbReference type="NCBI Taxonomy" id="4781"/>
    <lineage>
        <taxon>Eukaryota</taxon>
        <taxon>Sar</taxon>
        <taxon>Stramenopiles</taxon>
        <taxon>Oomycota</taxon>
        <taxon>Peronosporomycetes</taxon>
        <taxon>Peronosporales</taxon>
        <taxon>Peronosporaceae</taxon>
        <taxon>Plasmopara</taxon>
    </lineage>
</organism>
<evidence type="ECO:0000256" key="7">
    <source>
        <dbReference type="SAM" id="Coils"/>
    </source>
</evidence>
<dbReference type="Pfam" id="PF07200">
    <property type="entry name" value="Mod_r"/>
    <property type="match status" value="1"/>
</dbReference>
<dbReference type="PROSITE" id="PS51314">
    <property type="entry name" value="VPS37_C"/>
    <property type="match status" value="1"/>
</dbReference>
<dbReference type="RefSeq" id="XP_024573278.1">
    <property type="nucleotide sequence ID" value="XM_024722175.1"/>
</dbReference>
<feature type="domain" description="VPS37 C-terminal" evidence="9">
    <location>
        <begin position="260"/>
        <end position="338"/>
    </location>
</feature>
<dbReference type="InterPro" id="IPR037202">
    <property type="entry name" value="ESCRT_assembly_dom"/>
</dbReference>
<keyword evidence="5 6" id="KW-0653">Protein transport</keyword>
<dbReference type="Proteomes" id="UP000054928">
    <property type="component" value="Unassembled WGS sequence"/>
</dbReference>
<evidence type="ECO:0000313" key="10">
    <source>
        <dbReference type="EMBL" id="CEG36909.1"/>
    </source>
</evidence>
<keyword evidence="4" id="KW-0967">Endosome</keyword>
<dbReference type="EMBL" id="CCYD01000252">
    <property type="protein sequence ID" value="CEG36909.1"/>
    <property type="molecule type" value="Genomic_DNA"/>
</dbReference>
<keyword evidence="11" id="KW-1185">Reference proteome</keyword>
<sequence length="338" mass="38145">MSFFGYRGSSRSSQQETHLSETERLRGRQLASLVRAGGRAKNQQQTSFEVPVLHTSRGPLTLQLQLPSDFPVRVPRIKASIPLQHQWLDTAGNVRGHPDLDMWTVHSDLGRIVTEIAKELRESADTVPESKQIVPPTRNSMPTQVTLVTPHIKSTAGYASANAQHKSDTRARHTQMPVIPSTFLELEELSPSQLQKLNSDEHAIKIFVDKLTLVTEFTQLRDQILHSNMGTAMKTLGHESELRNLQKAIELQRAELRAAQQMLAEKQARQQRIAARHRPDALLEQLSLAAKSVDNESDEIAMQFTHGDIDVAHFLSAFLPQRNLYHERTLKLARVQQH</sequence>
<evidence type="ECO:0000256" key="3">
    <source>
        <dbReference type="ARBA" id="ARBA00022448"/>
    </source>
</evidence>
<dbReference type="STRING" id="4781.A0A0P1A9L1"/>
<evidence type="ECO:0000256" key="5">
    <source>
        <dbReference type="ARBA" id="ARBA00022927"/>
    </source>
</evidence>
<evidence type="ECO:0000259" key="9">
    <source>
        <dbReference type="PROSITE" id="PS51314"/>
    </source>
</evidence>
<dbReference type="GO" id="GO:0043162">
    <property type="term" value="P:ubiquitin-dependent protein catabolic process via the multivesicular body sorting pathway"/>
    <property type="evidence" value="ECO:0007669"/>
    <property type="project" value="TreeGrafter"/>
</dbReference>
<protein>
    <submittedName>
        <fullName evidence="10">Uncharacterized conserved protein</fullName>
    </submittedName>
</protein>
<evidence type="ECO:0000313" key="11">
    <source>
        <dbReference type="Proteomes" id="UP000054928"/>
    </source>
</evidence>
<dbReference type="OrthoDB" id="10260857at2759"/>
<comment type="similarity">
    <text evidence="2">Belongs to the VPS37 family.</text>
</comment>
<keyword evidence="7" id="KW-0175">Coiled coil</keyword>
<evidence type="ECO:0000256" key="2">
    <source>
        <dbReference type="ARBA" id="ARBA00007617"/>
    </source>
</evidence>
<accession>A0A0P1A9L1</accession>
<keyword evidence="3 6" id="KW-0813">Transport</keyword>
<dbReference type="PANTHER" id="PTHR13678">
    <property type="entry name" value="VACUOLAR PROTEIN SORTING-ASSOCIATED PROTEIN 37"/>
    <property type="match status" value="1"/>
</dbReference>
<comment type="subcellular location">
    <subcellularLocation>
        <location evidence="1">Endosome</location>
    </subcellularLocation>
</comment>
<dbReference type="OMA" id="HPWCNEH"/>
<evidence type="ECO:0000256" key="8">
    <source>
        <dbReference type="SAM" id="MobiDB-lite"/>
    </source>
</evidence>
<feature type="region of interest" description="Disordered" evidence="8">
    <location>
        <begin position="1"/>
        <end position="25"/>
    </location>
</feature>
<dbReference type="GeneID" id="36399215"/>
<feature type="coiled-coil region" evidence="7">
    <location>
        <begin position="242"/>
        <end position="271"/>
    </location>
</feature>
<name>A0A0P1A9L1_PLAHL</name>
<proteinExistence type="inferred from homology"/>
<dbReference type="AlphaFoldDB" id="A0A0P1A9L1"/>
<dbReference type="InterPro" id="IPR009851">
    <property type="entry name" value="Mod_r"/>
</dbReference>
<dbReference type="Gene3D" id="1.10.287.660">
    <property type="entry name" value="Helix hairpin bin"/>
    <property type="match status" value="1"/>
</dbReference>
<feature type="compositionally biased region" description="Low complexity" evidence="8">
    <location>
        <begin position="1"/>
        <end position="15"/>
    </location>
</feature>
<dbReference type="GO" id="GO:0000813">
    <property type="term" value="C:ESCRT I complex"/>
    <property type="evidence" value="ECO:0007669"/>
    <property type="project" value="TreeGrafter"/>
</dbReference>
<dbReference type="PANTHER" id="PTHR13678:SF2">
    <property type="entry name" value="VACUOLAR PROTEIN SORTING-ASSOCIATED PROTEIN 37A"/>
    <property type="match status" value="1"/>
</dbReference>
<dbReference type="InterPro" id="IPR029012">
    <property type="entry name" value="Helix_hairpin_bin_sf"/>
</dbReference>
<evidence type="ECO:0000256" key="1">
    <source>
        <dbReference type="ARBA" id="ARBA00004177"/>
    </source>
</evidence>
<evidence type="ECO:0000256" key="4">
    <source>
        <dbReference type="ARBA" id="ARBA00022753"/>
    </source>
</evidence>
<reference evidence="11" key="1">
    <citation type="submission" date="2014-09" db="EMBL/GenBank/DDBJ databases">
        <authorList>
            <person name="Sharma Rahul"/>
            <person name="Thines Marco"/>
        </authorList>
    </citation>
    <scope>NUCLEOTIDE SEQUENCE [LARGE SCALE GENOMIC DNA]</scope>
</reference>